<dbReference type="Pfam" id="PF00651">
    <property type="entry name" value="BTB"/>
    <property type="match status" value="1"/>
</dbReference>
<dbReference type="AlphaFoldDB" id="A0A0D9X9Y4"/>
<reference evidence="3 4" key="1">
    <citation type="submission" date="2012-08" db="EMBL/GenBank/DDBJ databases">
        <title>Oryza genome evolution.</title>
        <authorList>
            <person name="Wing R.A."/>
        </authorList>
    </citation>
    <scope>NUCLEOTIDE SEQUENCE</scope>
</reference>
<dbReference type="PROSITE" id="PS50097">
    <property type="entry name" value="BTB"/>
    <property type="match status" value="1"/>
</dbReference>
<dbReference type="SMART" id="SM00225">
    <property type="entry name" value="BTB"/>
    <property type="match status" value="1"/>
</dbReference>
<evidence type="ECO:0000256" key="1">
    <source>
        <dbReference type="ARBA" id="ARBA00004906"/>
    </source>
</evidence>
<organism evidence="3 4">
    <name type="scientific">Leersia perrieri</name>
    <dbReference type="NCBI Taxonomy" id="77586"/>
    <lineage>
        <taxon>Eukaryota</taxon>
        <taxon>Viridiplantae</taxon>
        <taxon>Streptophyta</taxon>
        <taxon>Embryophyta</taxon>
        <taxon>Tracheophyta</taxon>
        <taxon>Spermatophyta</taxon>
        <taxon>Magnoliopsida</taxon>
        <taxon>Liliopsida</taxon>
        <taxon>Poales</taxon>
        <taxon>Poaceae</taxon>
        <taxon>BOP clade</taxon>
        <taxon>Oryzoideae</taxon>
        <taxon>Oryzeae</taxon>
        <taxon>Oryzinae</taxon>
        <taxon>Leersia</taxon>
    </lineage>
</organism>
<reference evidence="3" key="3">
    <citation type="submission" date="2015-04" db="UniProtKB">
        <authorList>
            <consortium name="EnsemblPlants"/>
        </authorList>
    </citation>
    <scope>IDENTIFICATION</scope>
</reference>
<evidence type="ECO:0000313" key="4">
    <source>
        <dbReference type="Proteomes" id="UP000032180"/>
    </source>
</evidence>
<evidence type="ECO:0000313" key="3">
    <source>
        <dbReference type="EnsemblPlants" id="LPERR08G17780.1"/>
    </source>
</evidence>
<evidence type="ECO:0000259" key="2">
    <source>
        <dbReference type="PROSITE" id="PS50097"/>
    </source>
</evidence>
<dbReference type="InterPro" id="IPR045005">
    <property type="entry name" value="BPM1-6"/>
</dbReference>
<dbReference type="STRING" id="77586.A0A0D9X9Y4"/>
<dbReference type="HOGENOM" id="CLU_970986_0_0_1"/>
<dbReference type="SUPFAM" id="SSF49599">
    <property type="entry name" value="TRAF domain-like"/>
    <property type="match status" value="1"/>
</dbReference>
<dbReference type="GO" id="GO:0016567">
    <property type="term" value="P:protein ubiquitination"/>
    <property type="evidence" value="ECO:0007669"/>
    <property type="project" value="InterPro"/>
</dbReference>
<dbReference type="Gene3D" id="3.30.710.10">
    <property type="entry name" value="Potassium Channel Kv1.1, Chain A"/>
    <property type="match status" value="1"/>
</dbReference>
<dbReference type="InterPro" id="IPR000210">
    <property type="entry name" value="BTB/POZ_dom"/>
</dbReference>
<protein>
    <recommendedName>
        <fullName evidence="2">BTB domain-containing protein</fullName>
    </recommendedName>
</protein>
<accession>A0A0D9X9Y4</accession>
<name>A0A0D9X9Y4_9ORYZ</name>
<feature type="domain" description="BTB" evidence="2">
    <location>
        <begin position="147"/>
        <end position="212"/>
    </location>
</feature>
<dbReference type="Gramene" id="LPERR08G17780.1">
    <property type="protein sequence ID" value="LPERR08G17780.1"/>
    <property type="gene ID" value="LPERR08G17780"/>
</dbReference>
<dbReference type="PANTHER" id="PTHR26379:SF469">
    <property type="entry name" value="MAB1"/>
    <property type="match status" value="1"/>
</dbReference>
<comment type="pathway">
    <text evidence="1">Protein modification; protein ubiquitination.</text>
</comment>
<dbReference type="PANTHER" id="PTHR26379">
    <property type="entry name" value="BTB/POZ AND MATH DOMAIN-CONTAINING PROTEIN 1"/>
    <property type="match status" value="1"/>
</dbReference>
<dbReference type="Proteomes" id="UP000032180">
    <property type="component" value="Chromosome 8"/>
</dbReference>
<dbReference type="SUPFAM" id="SSF54695">
    <property type="entry name" value="POZ domain"/>
    <property type="match status" value="1"/>
</dbReference>
<keyword evidence="4" id="KW-1185">Reference proteome</keyword>
<sequence>MILQGHVEFNVDCSPGAAVPHGVVHLGDHHRWLATIYPAGVEENGGEFVSLFVENLTKSNNGTAILDATVLRDDASECFIAASGNRIEADPVKRGIWGWRDLVGVSRLRQERRRFKVVCLVAVVVVFSQHRDPPRSFAVAIAGGGAPDIVFIVEDKTFTAHRAILAARSAVFETMLTGDTTPTTAIAIEDMKSWTFGAMRYFLYTDELPESAEFADVEPPGDIKLMSYESPLDFRFGDSMMQRLLDLLAAADRFAIDGLKLASADRLIGDITSETVSEMLVYAELYG</sequence>
<dbReference type="eggNOG" id="KOG1987">
    <property type="taxonomic scope" value="Eukaryota"/>
</dbReference>
<proteinExistence type="predicted"/>
<reference evidence="4" key="2">
    <citation type="submission" date="2013-12" db="EMBL/GenBank/DDBJ databases">
        <authorList>
            <person name="Yu Y."/>
            <person name="Lee S."/>
            <person name="de Baynast K."/>
            <person name="Wissotski M."/>
            <person name="Liu L."/>
            <person name="Talag J."/>
            <person name="Goicoechea J."/>
            <person name="Angelova A."/>
            <person name="Jetty R."/>
            <person name="Kudrna D."/>
            <person name="Golser W."/>
            <person name="Rivera L."/>
            <person name="Zhang J."/>
            <person name="Wing R."/>
        </authorList>
    </citation>
    <scope>NUCLEOTIDE SEQUENCE</scope>
</reference>
<dbReference type="EnsemblPlants" id="LPERR08G17780.1">
    <property type="protein sequence ID" value="LPERR08G17780.1"/>
    <property type="gene ID" value="LPERR08G17780"/>
</dbReference>
<dbReference type="InterPro" id="IPR011333">
    <property type="entry name" value="SKP1/BTB/POZ_sf"/>
</dbReference>